<keyword evidence="2" id="KW-1185">Reference proteome</keyword>
<dbReference type="Proteomes" id="UP000466794">
    <property type="component" value="Unassembled WGS sequence"/>
</dbReference>
<name>A0A7K1V3Z3_9NOCA</name>
<reference evidence="1 2" key="1">
    <citation type="submission" date="2019-12" db="EMBL/GenBank/DDBJ databases">
        <title>Nocardia sp. nov. ET3-3 isolated from soil.</title>
        <authorList>
            <person name="Kanchanasin P."/>
            <person name="Tanasupawat S."/>
            <person name="Yuki M."/>
            <person name="Kudo T."/>
        </authorList>
    </citation>
    <scope>NUCLEOTIDE SEQUENCE [LARGE SCALE GENOMIC DNA]</scope>
    <source>
        <strain evidence="1 2">ET3-3</strain>
    </source>
</reference>
<dbReference type="AlphaFoldDB" id="A0A7K1V3Z3"/>
<proteinExistence type="predicted"/>
<dbReference type="RefSeq" id="WP_157390952.1">
    <property type="nucleotide sequence ID" value="NZ_WRPP01000006.1"/>
</dbReference>
<sequence length="66" mass="7110">MAAGSAYSLRQIAHTSSGKTRIDSMFSDIEEPQPIWGCCGELASDEIVMDTRSSWRSAARSASMAP</sequence>
<comment type="caution">
    <text evidence="1">The sequence shown here is derived from an EMBL/GenBank/DDBJ whole genome shotgun (WGS) entry which is preliminary data.</text>
</comment>
<evidence type="ECO:0000313" key="1">
    <source>
        <dbReference type="EMBL" id="MVU81360.1"/>
    </source>
</evidence>
<evidence type="ECO:0000313" key="2">
    <source>
        <dbReference type="Proteomes" id="UP000466794"/>
    </source>
</evidence>
<gene>
    <name evidence="1" type="ORF">GPX89_29470</name>
</gene>
<protein>
    <submittedName>
        <fullName evidence="1">Uncharacterized protein</fullName>
    </submittedName>
</protein>
<organism evidence="1 2">
    <name type="scientific">Nocardia terrae</name>
    <dbReference type="NCBI Taxonomy" id="2675851"/>
    <lineage>
        <taxon>Bacteria</taxon>
        <taxon>Bacillati</taxon>
        <taxon>Actinomycetota</taxon>
        <taxon>Actinomycetes</taxon>
        <taxon>Mycobacteriales</taxon>
        <taxon>Nocardiaceae</taxon>
        <taxon>Nocardia</taxon>
    </lineage>
</organism>
<dbReference type="EMBL" id="WRPP01000006">
    <property type="protein sequence ID" value="MVU81360.1"/>
    <property type="molecule type" value="Genomic_DNA"/>
</dbReference>
<accession>A0A7K1V3Z3</accession>